<evidence type="ECO:0000313" key="1">
    <source>
        <dbReference type="EMBL" id="GLR71199.1"/>
    </source>
</evidence>
<comment type="caution">
    <text evidence="1">The sequence shown here is derived from an EMBL/GenBank/DDBJ whole genome shotgun (WGS) entry which is preliminary data.</text>
</comment>
<gene>
    <name evidence="1" type="ORF">GCM10007852_21070</name>
</gene>
<proteinExistence type="predicted"/>
<dbReference type="EMBL" id="BSOT01000005">
    <property type="protein sequence ID" value="GLR71199.1"/>
    <property type="molecule type" value="Genomic_DNA"/>
</dbReference>
<reference evidence="1" key="2">
    <citation type="submission" date="2023-01" db="EMBL/GenBank/DDBJ databases">
        <title>Draft genome sequence of Agaribacter marinus strain NBRC 110023.</title>
        <authorList>
            <person name="Sun Q."/>
            <person name="Mori K."/>
        </authorList>
    </citation>
    <scope>NUCLEOTIDE SEQUENCE</scope>
    <source>
        <strain evidence="1">NBRC 110023</strain>
    </source>
</reference>
<reference evidence="1" key="1">
    <citation type="journal article" date="2014" name="Int. J. Syst. Evol. Microbiol.">
        <title>Complete genome sequence of Corynebacterium casei LMG S-19264T (=DSM 44701T), isolated from a smear-ripened cheese.</title>
        <authorList>
            <consortium name="US DOE Joint Genome Institute (JGI-PGF)"/>
            <person name="Walter F."/>
            <person name="Albersmeier A."/>
            <person name="Kalinowski J."/>
            <person name="Ruckert C."/>
        </authorList>
    </citation>
    <scope>NUCLEOTIDE SEQUENCE</scope>
    <source>
        <strain evidence="1">NBRC 110023</strain>
    </source>
</reference>
<dbReference type="AlphaFoldDB" id="A0AA37SZG9"/>
<evidence type="ECO:0000313" key="2">
    <source>
        <dbReference type="Proteomes" id="UP001156601"/>
    </source>
</evidence>
<protein>
    <submittedName>
        <fullName evidence="1">Uncharacterized protein</fullName>
    </submittedName>
</protein>
<keyword evidence="2" id="KW-1185">Reference proteome</keyword>
<organism evidence="1 2">
    <name type="scientific">Agaribacter marinus</name>
    <dbReference type="NCBI Taxonomy" id="1431249"/>
    <lineage>
        <taxon>Bacteria</taxon>
        <taxon>Pseudomonadati</taxon>
        <taxon>Pseudomonadota</taxon>
        <taxon>Gammaproteobacteria</taxon>
        <taxon>Alteromonadales</taxon>
        <taxon>Alteromonadaceae</taxon>
        <taxon>Agaribacter</taxon>
    </lineage>
</organism>
<dbReference type="Proteomes" id="UP001156601">
    <property type="component" value="Unassembled WGS sequence"/>
</dbReference>
<name>A0AA37SZG9_9ALTE</name>
<sequence length="51" mass="5538">MKYTRACSKVGDIGSVVYVAQHNNFCADIIDNMVIANKLGSTTLFVDANDN</sequence>
<accession>A0AA37SZG9</accession>